<dbReference type="RefSeq" id="WP_184965919.1">
    <property type="nucleotide sequence ID" value="NZ_BAAAWF010000074.1"/>
</dbReference>
<dbReference type="Proteomes" id="UP000585836">
    <property type="component" value="Unassembled WGS sequence"/>
</dbReference>
<dbReference type="InterPro" id="IPR000866">
    <property type="entry name" value="AhpC/TSA"/>
</dbReference>
<sequence length="158" mass="16560">MQRTVPTTGGSVPVPSPDHRWTVLFFITEPGIGERLPELGGCTTGLCSARDAAAAFGRADARVLGVSAHAPGHLAEFAEGRALGYPLIGDEDLSLGRELGVPEVRAEGRTLFARAAVVLDRAGRVRSLIHPVPEAERHAELVLEELAALAASEALSHG</sequence>
<protein>
    <submittedName>
        <fullName evidence="2">Peroxiredoxin</fullName>
    </submittedName>
</protein>
<evidence type="ECO:0000313" key="3">
    <source>
        <dbReference type="Proteomes" id="UP000585836"/>
    </source>
</evidence>
<proteinExistence type="predicted"/>
<gene>
    <name evidence="2" type="ORF">FHS34_003385</name>
</gene>
<dbReference type="InterPro" id="IPR036249">
    <property type="entry name" value="Thioredoxin-like_sf"/>
</dbReference>
<dbReference type="EMBL" id="JACHJK010000005">
    <property type="protein sequence ID" value="MBB5927922.1"/>
    <property type="molecule type" value="Genomic_DNA"/>
</dbReference>
<dbReference type="GO" id="GO:0016491">
    <property type="term" value="F:oxidoreductase activity"/>
    <property type="evidence" value="ECO:0007669"/>
    <property type="project" value="InterPro"/>
</dbReference>
<name>A0A7W9PVJ5_9ACTN</name>
<accession>A0A7W9PVJ5</accession>
<comment type="caution">
    <text evidence="2">The sequence shown here is derived from an EMBL/GenBank/DDBJ whole genome shotgun (WGS) entry which is preliminary data.</text>
</comment>
<evidence type="ECO:0000259" key="1">
    <source>
        <dbReference type="PROSITE" id="PS51352"/>
    </source>
</evidence>
<reference evidence="2 3" key="1">
    <citation type="submission" date="2020-08" db="EMBL/GenBank/DDBJ databases">
        <title>Genomic Encyclopedia of Type Strains, Phase III (KMG-III): the genomes of soil and plant-associated and newly described type strains.</title>
        <authorList>
            <person name="Whitman W."/>
        </authorList>
    </citation>
    <scope>NUCLEOTIDE SEQUENCE [LARGE SCALE GENOMIC DNA]</scope>
    <source>
        <strain evidence="2 3">CECT 3313</strain>
    </source>
</reference>
<dbReference type="CDD" id="cd02971">
    <property type="entry name" value="PRX_family"/>
    <property type="match status" value="1"/>
</dbReference>
<dbReference type="Pfam" id="PF00578">
    <property type="entry name" value="AhpC-TSA"/>
    <property type="match status" value="1"/>
</dbReference>
<dbReference type="GO" id="GO:0016209">
    <property type="term" value="F:antioxidant activity"/>
    <property type="evidence" value="ECO:0007669"/>
    <property type="project" value="InterPro"/>
</dbReference>
<organism evidence="2 3">
    <name type="scientific">Streptomyces echinatus</name>
    <dbReference type="NCBI Taxonomy" id="67293"/>
    <lineage>
        <taxon>Bacteria</taxon>
        <taxon>Bacillati</taxon>
        <taxon>Actinomycetota</taxon>
        <taxon>Actinomycetes</taxon>
        <taxon>Kitasatosporales</taxon>
        <taxon>Streptomycetaceae</taxon>
        <taxon>Streptomyces</taxon>
    </lineage>
</organism>
<dbReference type="AlphaFoldDB" id="A0A7W9PVJ5"/>
<keyword evidence="3" id="KW-1185">Reference proteome</keyword>
<dbReference type="InterPro" id="IPR013766">
    <property type="entry name" value="Thioredoxin_domain"/>
</dbReference>
<dbReference type="PROSITE" id="PS51352">
    <property type="entry name" value="THIOREDOXIN_2"/>
    <property type="match status" value="1"/>
</dbReference>
<dbReference type="SUPFAM" id="SSF52833">
    <property type="entry name" value="Thioredoxin-like"/>
    <property type="match status" value="1"/>
</dbReference>
<dbReference type="Gene3D" id="3.40.30.10">
    <property type="entry name" value="Glutaredoxin"/>
    <property type="match status" value="1"/>
</dbReference>
<feature type="domain" description="Thioredoxin" evidence="1">
    <location>
        <begin position="1"/>
        <end position="151"/>
    </location>
</feature>
<evidence type="ECO:0000313" key="2">
    <source>
        <dbReference type="EMBL" id="MBB5927922.1"/>
    </source>
</evidence>